<comment type="subcellular location">
    <subcellularLocation>
        <location evidence="1">Cell membrane</location>
        <topology evidence="1">Multi-pass membrane protein</topology>
    </subcellularLocation>
</comment>
<dbReference type="NCBIfam" id="TIGR00374">
    <property type="entry name" value="flippase-like domain"/>
    <property type="match status" value="1"/>
</dbReference>
<feature type="transmembrane region" description="Helical" evidence="6">
    <location>
        <begin position="238"/>
        <end position="261"/>
    </location>
</feature>
<feature type="transmembrane region" description="Helical" evidence="6">
    <location>
        <begin position="20"/>
        <end position="37"/>
    </location>
</feature>
<feature type="transmembrane region" description="Helical" evidence="6">
    <location>
        <begin position="322"/>
        <end position="341"/>
    </location>
</feature>
<evidence type="ECO:0000256" key="6">
    <source>
        <dbReference type="SAM" id="Phobius"/>
    </source>
</evidence>
<feature type="transmembrane region" description="Helical" evidence="6">
    <location>
        <begin position="267"/>
        <end position="285"/>
    </location>
</feature>
<evidence type="ECO:0000313" key="7">
    <source>
        <dbReference type="EMBL" id="CAB4670032.1"/>
    </source>
</evidence>
<gene>
    <name evidence="7" type="ORF">UFOPK2310_00563</name>
</gene>
<sequence>MNSPNSMPKSVRRAPWRKVVFALVGIAVMVLVFAFLFPQFGDYQTALTKVAAMGPWWIAALGAASLANIIIYPFTGIAAIPKLSYRASFVSRQSGFLLSNVVPGGGAVAVATQYAILAKYGVNTARAAAAVSADAVFTYLFTFGTPAIALLLLNINGKSAAAYNVLAIVGLIVVIVSLIGVIIILRSEDGARRIGAFASKPIGAIFTKLKKPTPDITGSLVTFHTQASEMVATRWPQLAAANFGAQLAPMGVLIVALAGLGAFPGELTFLEVFATFSIALLLTAVPLTPGGLGTVDAALVALLIGFGLDSSTAIAADLIWRLAWFLPQLLVGLGALGLYWWDRRRQQLGHRLVDESLT</sequence>
<evidence type="ECO:0000256" key="2">
    <source>
        <dbReference type="ARBA" id="ARBA00022475"/>
    </source>
</evidence>
<proteinExistence type="predicted"/>
<feature type="transmembrane region" description="Helical" evidence="6">
    <location>
        <begin position="161"/>
        <end position="185"/>
    </location>
</feature>
<dbReference type="InterPro" id="IPR022791">
    <property type="entry name" value="L-PG_synthase/AglD"/>
</dbReference>
<dbReference type="AlphaFoldDB" id="A0A6J6M828"/>
<dbReference type="EMBL" id="CAEZWW010000051">
    <property type="protein sequence ID" value="CAB4670032.1"/>
    <property type="molecule type" value="Genomic_DNA"/>
</dbReference>
<accession>A0A6J6M828</accession>
<evidence type="ECO:0000256" key="1">
    <source>
        <dbReference type="ARBA" id="ARBA00004651"/>
    </source>
</evidence>
<dbReference type="PANTHER" id="PTHR39087">
    <property type="entry name" value="UPF0104 MEMBRANE PROTEIN MJ1595"/>
    <property type="match status" value="1"/>
</dbReference>
<feature type="transmembrane region" description="Helical" evidence="6">
    <location>
        <begin position="57"/>
        <end position="80"/>
    </location>
</feature>
<feature type="transmembrane region" description="Helical" evidence="6">
    <location>
        <begin position="136"/>
        <end position="155"/>
    </location>
</feature>
<keyword evidence="2" id="KW-1003">Cell membrane</keyword>
<keyword evidence="3 6" id="KW-0812">Transmembrane</keyword>
<dbReference type="GO" id="GO:0005886">
    <property type="term" value="C:plasma membrane"/>
    <property type="evidence" value="ECO:0007669"/>
    <property type="project" value="UniProtKB-SubCell"/>
</dbReference>
<evidence type="ECO:0000256" key="3">
    <source>
        <dbReference type="ARBA" id="ARBA00022692"/>
    </source>
</evidence>
<dbReference type="Pfam" id="PF03706">
    <property type="entry name" value="LPG_synthase_TM"/>
    <property type="match status" value="1"/>
</dbReference>
<keyword evidence="5 6" id="KW-0472">Membrane</keyword>
<evidence type="ECO:0000256" key="4">
    <source>
        <dbReference type="ARBA" id="ARBA00022989"/>
    </source>
</evidence>
<reference evidence="7" key="1">
    <citation type="submission" date="2020-05" db="EMBL/GenBank/DDBJ databases">
        <authorList>
            <person name="Chiriac C."/>
            <person name="Salcher M."/>
            <person name="Ghai R."/>
            <person name="Kavagutti S V."/>
        </authorList>
    </citation>
    <scope>NUCLEOTIDE SEQUENCE</scope>
</reference>
<dbReference type="PANTHER" id="PTHR39087:SF2">
    <property type="entry name" value="UPF0104 MEMBRANE PROTEIN MJ1595"/>
    <property type="match status" value="1"/>
</dbReference>
<evidence type="ECO:0000256" key="5">
    <source>
        <dbReference type="ARBA" id="ARBA00023136"/>
    </source>
</evidence>
<keyword evidence="4 6" id="KW-1133">Transmembrane helix</keyword>
<protein>
    <submittedName>
        <fullName evidence="7">Unannotated protein</fullName>
    </submittedName>
</protein>
<organism evidence="7">
    <name type="scientific">freshwater metagenome</name>
    <dbReference type="NCBI Taxonomy" id="449393"/>
    <lineage>
        <taxon>unclassified sequences</taxon>
        <taxon>metagenomes</taxon>
        <taxon>ecological metagenomes</taxon>
    </lineage>
</organism>
<name>A0A6J6M828_9ZZZZ</name>